<dbReference type="Proteomes" id="UP000095009">
    <property type="component" value="Unassembled WGS sequence"/>
</dbReference>
<comment type="subcellular location">
    <subcellularLocation>
        <location evidence="2">Mitochondrion</location>
    </subcellularLocation>
</comment>
<dbReference type="AlphaFoldDB" id="A0A1E3PSG7"/>
<evidence type="ECO:0000256" key="2">
    <source>
        <dbReference type="ARBA" id="ARBA00004173"/>
    </source>
</evidence>
<dbReference type="PANTHER" id="PTHR13475">
    <property type="entry name" value="NEUGRIN"/>
    <property type="match status" value="1"/>
</dbReference>
<dbReference type="Gene3D" id="1.10.10.60">
    <property type="entry name" value="Homeodomain-like"/>
    <property type="match status" value="1"/>
</dbReference>
<accession>A0A1E3PSG7</accession>
<feature type="non-terminal residue" evidence="5">
    <location>
        <position position="114"/>
    </location>
</feature>
<organism evidence="5 6">
    <name type="scientific">Nadsonia fulvescens var. elongata DSM 6958</name>
    <dbReference type="NCBI Taxonomy" id="857566"/>
    <lineage>
        <taxon>Eukaryota</taxon>
        <taxon>Fungi</taxon>
        <taxon>Dikarya</taxon>
        <taxon>Ascomycota</taxon>
        <taxon>Saccharomycotina</taxon>
        <taxon>Dipodascomycetes</taxon>
        <taxon>Dipodascales</taxon>
        <taxon>Dipodascales incertae sedis</taxon>
        <taxon>Nadsonia</taxon>
    </lineage>
</organism>
<evidence type="ECO:0000256" key="3">
    <source>
        <dbReference type="ARBA" id="ARBA00010895"/>
    </source>
</evidence>
<gene>
    <name evidence="5" type="ORF">NADFUDRAFT_6369</name>
</gene>
<dbReference type="GO" id="GO:0005634">
    <property type="term" value="C:nucleus"/>
    <property type="evidence" value="ECO:0007669"/>
    <property type="project" value="TreeGrafter"/>
</dbReference>
<evidence type="ECO:0000256" key="1">
    <source>
        <dbReference type="ARBA" id="ARBA00003548"/>
    </source>
</evidence>
<proteinExistence type="inferred from homology"/>
<evidence type="ECO:0000256" key="4">
    <source>
        <dbReference type="ARBA" id="ARBA00013566"/>
    </source>
</evidence>
<dbReference type="InterPro" id="IPR010487">
    <property type="entry name" value="NGRN/Rrg9"/>
</dbReference>
<name>A0A1E3PSG7_9ASCO</name>
<dbReference type="Pfam" id="PF06413">
    <property type="entry name" value="Neugrin"/>
    <property type="match status" value="1"/>
</dbReference>
<feature type="non-terminal residue" evidence="5">
    <location>
        <position position="1"/>
    </location>
</feature>
<dbReference type="GO" id="GO:0005739">
    <property type="term" value="C:mitochondrion"/>
    <property type="evidence" value="ECO:0007669"/>
    <property type="project" value="UniProtKB-SubCell"/>
</dbReference>
<comment type="similarity">
    <text evidence="3">Belongs to the RRG9 family.</text>
</comment>
<dbReference type="EMBL" id="KV454406">
    <property type="protein sequence ID" value="ODQ68385.1"/>
    <property type="molecule type" value="Genomic_DNA"/>
</dbReference>
<evidence type="ECO:0000313" key="6">
    <source>
        <dbReference type="Proteomes" id="UP000095009"/>
    </source>
</evidence>
<comment type="function">
    <text evidence="1">Required for respiratory activity and maintenance and expression of the mitochondrial genome.</text>
</comment>
<dbReference type="GO" id="GO:0007005">
    <property type="term" value="P:mitochondrion organization"/>
    <property type="evidence" value="ECO:0007669"/>
    <property type="project" value="EnsemblFungi"/>
</dbReference>
<keyword evidence="6" id="KW-1185">Reference proteome</keyword>
<protein>
    <recommendedName>
        <fullName evidence="4">Required for respiratory growth protein 9, mitochondrial</fullName>
    </recommendedName>
</protein>
<sequence length="114" mass="13427">KELPDWKRQMFALREKFNGQTWNPTKKVSRDTMDLIRLLKQSNPGLKSSEIADRFRISPESVRRILKSKWVPNETEASNISDRWKRRRESINKTASVKAAVDHFAQNARSFKKL</sequence>
<dbReference type="OrthoDB" id="5578174at2759"/>
<evidence type="ECO:0000313" key="5">
    <source>
        <dbReference type="EMBL" id="ODQ68385.1"/>
    </source>
</evidence>
<reference evidence="5 6" key="1">
    <citation type="journal article" date="2016" name="Proc. Natl. Acad. Sci. U.S.A.">
        <title>Comparative genomics of biotechnologically important yeasts.</title>
        <authorList>
            <person name="Riley R."/>
            <person name="Haridas S."/>
            <person name="Wolfe K.H."/>
            <person name="Lopes M.R."/>
            <person name="Hittinger C.T."/>
            <person name="Goeker M."/>
            <person name="Salamov A.A."/>
            <person name="Wisecaver J.H."/>
            <person name="Long T.M."/>
            <person name="Calvey C.H."/>
            <person name="Aerts A.L."/>
            <person name="Barry K.W."/>
            <person name="Choi C."/>
            <person name="Clum A."/>
            <person name="Coughlan A.Y."/>
            <person name="Deshpande S."/>
            <person name="Douglass A.P."/>
            <person name="Hanson S.J."/>
            <person name="Klenk H.-P."/>
            <person name="LaButti K.M."/>
            <person name="Lapidus A."/>
            <person name="Lindquist E.A."/>
            <person name="Lipzen A.M."/>
            <person name="Meier-Kolthoff J.P."/>
            <person name="Ohm R.A."/>
            <person name="Otillar R.P."/>
            <person name="Pangilinan J.L."/>
            <person name="Peng Y."/>
            <person name="Rokas A."/>
            <person name="Rosa C.A."/>
            <person name="Scheuner C."/>
            <person name="Sibirny A.A."/>
            <person name="Slot J.C."/>
            <person name="Stielow J.B."/>
            <person name="Sun H."/>
            <person name="Kurtzman C.P."/>
            <person name="Blackwell M."/>
            <person name="Grigoriev I.V."/>
            <person name="Jeffries T.W."/>
        </authorList>
    </citation>
    <scope>NUCLEOTIDE SEQUENCE [LARGE SCALE GENOMIC DNA]</scope>
    <source>
        <strain evidence="5 6">DSM 6958</strain>
    </source>
</reference>
<dbReference type="PANTHER" id="PTHR13475:SF3">
    <property type="entry name" value="NEUGRIN"/>
    <property type="match status" value="1"/>
</dbReference>
<dbReference type="STRING" id="857566.A0A1E3PSG7"/>